<reference evidence="1 2" key="1">
    <citation type="submission" date="2018-06" db="EMBL/GenBank/DDBJ databases">
        <title>Comparative genomics reveals the genomic features of Rhizophagus irregularis, R. cerebriforme, R. diaphanum and Gigaspora rosea, and their symbiotic lifestyle signature.</title>
        <authorList>
            <person name="Morin E."/>
            <person name="San Clemente H."/>
            <person name="Chen E.C.H."/>
            <person name="De La Providencia I."/>
            <person name="Hainaut M."/>
            <person name="Kuo A."/>
            <person name="Kohler A."/>
            <person name="Murat C."/>
            <person name="Tang N."/>
            <person name="Roy S."/>
            <person name="Loubradou J."/>
            <person name="Henrissat B."/>
            <person name="Grigoriev I.V."/>
            <person name="Corradi N."/>
            <person name="Roux C."/>
            <person name="Martin F.M."/>
        </authorList>
    </citation>
    <scope>NUCLEOTIDE SEQUENCE [LARGE SCALE GENOMIC DNA]</scope>
    <source>
        <strain evidence="1 2">DAOM 194757</strain>
    </source>
</reference>
<organism evidence="1 2">
    <name type="scientific">Gigaspora rosea</name>
    <dbReference type="NCBI Taxonomy" id="44941"/>
    <lineage>
        <taxon>Eukaryota</taxon>
        <taxon>Fungi</taxon>
        <taxon>Fungi incertae sedis</taxon>
        <taxon>Mucoromycota</taxon>
        <taxon>Glomeromycotina</taxon>
        <taxon>Glomeromycetes</taxon>
        <taxon>Diversisporales</taxon>
        <taxon>Gigasporaceae</taxon>
        <taxon>Gigaspora</taxon>
    </lineage>
</organism>
<dbReference type="EMBL" id="QKWP01001828">
    <property type="protein sequence ID" value="RIB06363.1"/>
    <property type="molecule type" value="Genomic_DNA"/>
</dbReference>
<keyword evidence="2" id="KW-1185">Reference proteome</keyword>
<dbReference type="AlphaFoldDB" id="A0A397UGD0"/>
<accession>A0A397UGD0</accession>
<comment type="caution">
    <text evidence="1">The sequence shown here is derived from an EMBL/GenBank/DDBJ whole genome shotgun (WGS) entry which is preliminary data.</text>
</comment>
<gene>
    <name evidence="1" type="ORF">C2G38_2217309</name>
</gene>
<dbReference type="Proteomes" id="UP000266673">
    <property type="component" value="Unassembled WGS sequence"/>
</dbReference>
<name>A0A397UGD0_9GLOM</name>
<evidence type="ECO:0000313" key="1">
    <source>
        <dbReference type="EMBL" id="RIB06363.1"/>
    </source>
</evidence>
<protein>
    <submittedName>
        <fullName evidence="1">Uncharacterized protein</fullName>
    </submittedName>
</protein>
<evidence type="ECO:0000313" key="2">
    <source>
        <dbReference type="Proteomes" id="UP000266673"/>
    </source>
</evidence>
<sequence>MPRFFNYEQKKSSGRHLRSNSNNSLFEALDVVQRAISNATKLKIDGFHLIASSKGERLLYRYIHVSGKKYCLMDPYNLKSNKCK</sequence>
<proteinExistence type="predicted"/>